<dbReference type="Proteomes" id="UP000319004">
    <property type="component" value="Chromosome"/>
</dbReference>
<sequence length="70" mass="8105">MSDDLCPVCQKGTLRVETTRVNRKFNTRTRYYRCGNCGYRPERKSVVSLDAAPVRIAMKRAWLGRQSKLP</sequence>
<evidence type="ECO:0000313" key="1">
    <source>
        <dbReference type="EMBL" id="QDV40877.1"/>
    </source>
</evidence>
<reference evidence="1 2" key="1">
    <citation type="submission" date="2019-03" db="EMBL/GenBank/DDBJ databases">
        <title>Deep-cultivation of Planctomycetes and their phenomic and genomic characterization uncovers novel biology.</title>
        <authorList>
            <person name="Wiegand S."/>
            <person name="Jogler M."/>
            <person name="Boedeker C."/>
            <person name="Pinto D."/>
            <person name="Vollmers J."/>
            <person name="Rivas-Marin E."/>
            <person name="Kohn T."/>
            <person name="Peeters S.H."/>
            <person name="Heuer A."/>
            <person name="Rast P."/>
            <person name="Oberbeckmann S."/>
            <person name="Bunk B."/>
            <person name="Jeske O."/>
            <person name="Meyerdierks A."/>
            <person name="Storesund J.E."/>
            <person name="Kallscheuer N."/>
            <person name="Luecker S."/>
            <person name="Lage O.M."/>
            <person name="Pohl T."/>
            <person name="Merkel B.J."/>
            <person name="Hornburger P."/>
            <person name="Mueller R.-W."/>
            <person name="Bruemmer F."/>
            <person name="Labrenz M."/>
            <person name="Spormann A.M."/>
            <person name="Op den Camp H."/>
            <person name="Overmann J."/>
            <person name="Amann R."/>
            <person name="Jetten M.S.M."/>
            <person name="Mascher T."/>
            <person name="Medema M.H."/>
            <person name="Devos D.P."/>
            <person name="Kaster A.-K."/>
            <person name="Ovreas L."/>
            <person name="Rohde M."/>
            <person name="Galperin M.Y."/>
            <person name="Jogler C."/>
        </authorList>
    </citation>
    <scope>NUCLEOTIDE SEQUENCE [LARGE SCALE GENOMIC DNA]</scope>
    <source>
        <strain evidence="1 2">Enr13</strain>
    </source>
</reference>
<name>A0A518HJ46_9BACT</name>
<dbReference type="OrthoDB" id="9848715at2"/>
<organism evidence="1 2">
    <name type="scientific">Stieleria neptunia</name>
    <dbReference type="NCBI Taxonomy" id="2527979"/>
    <lineage>
        <taxon>Bacteria</taxon>
        <taxon>Pseudomonadati</taxon>
        <taxon>Planctomycetota</taxon>
        <taxon>Planctomycetia</taxon>
        <taxon>Pirellulales</taxon>
        <taxon>Pirellulaceae</taxon>
        <taxon>Stieleria</taxon>
    </lineage>
</organism>
<gene>
    <name evidence="1" type="ORF">Enr13x_07130</name>
</gene>
<dbReference type="AlphaFoldDB" id="A0A518HJ46"/>
<dbReference type="RefSeq" id="WP_145384678.1">
    <property type="nucleotide sequence ID" value="NZ_CP037423.1"/>
</dbReference>
<protein>
    <submittedName>
        <fullName evidence="1">Uncharacterized protein</fullName>
    </submittedName>
</protein>
<dbReference type="KEGG" id="snep:Enr13x_07130"/>
<evidence type="ECO:0000313" key="2">
    <source>
        <dbReference type="Proteomes" id="UP000319004"/>
    </source>
</evidence>
<accession>A0A518HJ46</accession>
<proteinExistence type="predicted"/>
<keyword evidence="2" id="KW-1185">Reference proteome</keyword>
<dbReference type="EMBL" id="CP037423">
    <property type="protein sequence ID" value="QDV40877.1"/>
    <property type="molecule type" value="Genomic_DNA"/>
</dbReference>